<reference evidence="2 3" key="1">
    <citation type="submission" date="2019-09" db="EMBL/GenBank/DDBJ databases">
        <title>Isolation and identification of active actinomycetes.</title>
        <authorList>
            <person name="Yu Z."/>
            <person name="Han C."/>
            <person name="Yu B."/>
        </authorList>
    </citation>
    <scope>NUCLEOTIDE SEQUENCE [LARGE SCALE GENOMIC DNA]</scope>
    <source>
        <strain evidence="2 3">NEAU-H2</strain>
    </source>
</reference>
<dbReference type="RefSeq" id="WP_151473657.1">
    <property type="nucleotide sequence ID" value="NZ_WBKG01000042.1"/>
</dbReference>
<keyword evidence="3" id="KW-1185">Reference proteome</keyword>
<accession>A0A7J5D5D2</accession>
<organism evidence="2 3">
    <name type="scientific">Streptomyces triticiradicis</name>
    <dbReference type="NCBI Taxonomy" id="2651189"/>
    <lineage>
        <taxon>Bacteria</taxon>
        <taxon>Bacillati</taxon>
        <taxon>Actinomycetota</taxon>
        <taxon>Actinomycetes</taxon>
        <taxon>Kitasatosporales</taxon>
        <taxon>Streptomycetaceae</taxon>
        <taxon>Streptomyces</taxon>
    </lineage>
</organism>
<comment type="caution">
    <text evidence="2">The sequence shown here is derived from an EMBL/GenBank/DDBJ whole genome shotgun (WGS) entry which is preliminary data.</text>
</comment>
<evidence type="ECO:0008006" key="4">
    <source>
        <dbReference type="Google" id="ProtNLM"/>
    </source>
</evidence>
<evidence type="ECO:0000256" key="1">
    <source>
        <dbReference type="SAM" id="SignalP"/>
    </source>
</evidence>
<evidence type="ECO:0000313" key="3">
    <source>
        <dbReference type="Proteomes" id="UP000442990"/>
    </source>
</evidence>
<evidence type="ECO:0000313" key="2">
    <source>
        <dbReference type="EMBL" id="KAB1979460.1"/>
    </source>
</evidence>
<feature type="chain" id="PRO_5029783722" description="Lactococcin 972 family bacteriocin" evidence="1">
    <location>
        <begin position="25"/>
        <end position="119"/>
    </location>
</feature>
<sequence>MRIKRVAAVVAAVSALTAATPAFAGEIYASTDGASAWTSPKNGADVKRYANIEDTKADGHPVKAQYSYPFFSESVTTLWEKRGVGNSTRSAYHENQIWRIKACEYINNWPDECSGWSSS</sequence>
<dbReference type="Proteomes" id="UP000442990">
    <property type="component" value="Unassembled WGS sequence"/>
</dbReference>
<protein>
    <recommendedName>
        <fullName evidence="4">Lactococcin 972 family bacteriocin</fullName>
    </recommendedName>
</protein>
<dbReference type="AlphaFoldDB" id="A0A7J5D5D2"/>
<gene>
    <name evidence="2" type="ORF">F8144_36215</name>
</gene>
<proteinExistence type="predicted"/>
<dbReference type="EMBL" id="WBKG01000042">
    <property type="protein sequence ID" value="KAB1979460.1"/>
    <property type="molecule type" value="Genomic_DNA"/>
</dbReference>
<feature type="signal peptide" evidence="1">
    <location>
        <begin position="1"/>
        <end position="24"/>
    </location>
</feature>
<name>A0A7J5D5D2_9ACTN</name>
<keyword evidence="1" id="KW-0732">Signal</keyword>